<gene>
    <name evidence="6 8" type="primary">xseB</name>
    <name evidence="8" type="ORF">OJ996_12295</name>
</gene>
<evidence type="ECO:0000256" key="6">
    <source>
        <dbReference type="HAMAP-Rule" id="MF_00337"/>
    </source>
</evidence>
<comment type="caution">
    <text evidence="8">The sequence shown here is derived from an EMBL/GenBank/DDBJ whole genome shotgun (WGS) entry which is preliminary data.</text>
</comment>
<evidence type="ECO:0000256" key="2">
    <source>
        <dbReference type="ARBA" id="ARBA00022490"/>
    </source>
</evidence>
<dbReference type="InterPro" id="IPR003761">
    <property type="entry name" value="Exonuc_VII_S"/>
</dbReference>
<dbReference type="EC" id="3.1.11.6" evidence="6"/>
<comment type="subcellular location">
    <subcellularLocation>
        <location evidence="6">Cytoplasm</location>
    </subcellularLocation>
</comment>
<evidence type="ECO:0000256" key="5">
    <source>
        <dbReference type="ARBA" id="ARBA00022839"/>
    </source>
</evidence>
<comment type="subunit">
    <text evidence="6">Heterooligomer composed of large and small subunits.</text>
</comment>
<comment type="catalytic activity">
    <reaction evidence="6">
        <text>Exonucleolytic cleavage in either 5'- to 3'- or 3'- to 5'-direction to yield nucleoside 5'-phosphates.</text>
        <dbReference type="EC" id="3.1.11.6"/>
    </reaction>
</comment>
<dbReference type="PANTHER" id="PTHR34137:SF1">
    <property type="entry name" value="EXODEOXYRIBONUCLEASE 7 SMALL SUBUNIT"/>
    <property type="match status" value="1"/>
</dbReference>
<dbReference type="RefSeq" id="WP_264513887.1">
    <property type="nucleotide sequence ID" value="NZ_JAPDDR010000006.1"/>
</dbReference>
<feature type="compositionally biased region" description="Acidic residues" evidence="7">
    <location>
        <begin position="105"/>
        <end position="116"/>
    </location>
</feature>
<comment type="function">
    <text evidence="6">Bidirectionally degrades single-stranded DNA into large acid-insoluble oligonucleotides, which are then degraded further into small acid-soluble oligonucleotides.</text>
</comment>
<dbReference type="Proteomes" id="UP001165653">
    <property type="component" value="Unassembled WGS sequence"/>
</dbReference>
<dbReference type="NCBIfam" id="TIGR01280">
    <property type="entry name" value="xseB"/>
    <property type="match status" value="1"/>
</dbReference>
<dbReference type="Pfam" id="PF02609">
    <property type="entry name" value="Exonuc_VII_S"/>
    <property type="match status" value="1"/>
</dbReference>
<feature type="region of interest" description="Disordered" evidence="7">
    <location>
        <begin position="72"/>
        <end position="116"/>
    </location>
</feature>
<keyword evidence="5 6" id="KW-0269">Exonuclease</keyword>
<dbReference type="PANTHER" id="PTHR34137">
    <property type="entry name" value="EXODEOXYRIBONUCLEASE 7 SMALL SUBUNIT"/>
    <property type="match status" value="1"/>
</dbReference>
<evidence type="ECO:0000313" key="9">
    <source>
        <dbReference type="Proteomes" id="UP001165653"/>
    </source>
</evidence>
<keyword evidence="9" id="KW-1185">Reference proteome</keyword>
<dbReference type="SUPFAM" id="SSF116842">
    <property type="entry name" value="XseB-like"/>
    <property type="match status" value="1"/>
</dbReference>
<organism evidence="8 9">
    <name type="scientific">Luteolibacter rhizosphaerae</name>
    <dbReference type="NCBI Taxonomy" id="2989719"/>
    <lineage>
        <taxon>Bacteria</taxon>
        <taxon>Pseudomonadati</taxon>
        <taxon>Verrucomicrobiota</taxon>
        <taxon>Verrucomicrobiia</taxon>
        <taxon>Verrucomicrobiales</taxon>
        <taxon>Verrucomicrobiaceae</taxon>
        <taxon>Luteolibacter</taxon>
    </lineage>
</organism>
<evidence type="ECO:0000313" key="8">
    <source>
        <dbReference type="EMBL" id="MCW1914361.1"/>
    </source>
</evidence>
<dbReference type="HAMAP" id="MF_00337">
    <property type="entry name" value="Exonuc_7_S"/>
    <property type="match status" value="1"/>
</dbReference>
<evidence type="ECO:0000256" key="1">
    <source>
        <dbReference type="ARBA" id="ARBA00009998"/>
    </source>
</evidence>
<keyword evidence="3 6" id="KW-0540">Nuclease</keyword>
<proteinExistence type="inferred from homology"/>
<dbReference type="EMBL" id="JAPDDR010000006">
    <property type="protein sequence ID" value="MCW1914361.1"/>
    <property type="molecule type" value="Genomic_DNA"/>
</dbReference>
<dbReference type="Gene3D" id="1.10.287.1040">
    <property type="entry name" value="Exonuclease VII, small subunit"/>
    <property type="match status" value="1"/>
</dbReference>
<name>A0ABT3G3D3_9BACT</name>
<sequence length="116" mass="12300">MATRKKADPAAAETGETSFEAALAELEGIVAAMEEEQLPLEELVARYEKGSKLLARCETVLASARKRLQTISAQAAADAAAAAGENEDSPDEDDEPAGHQPGTPDDNDDDDDIRLF</sequence>
<comment type="similarity">
    <text evidence="1 6">Belongs to the XseB family.</text>
</comment>
<evidence type="ECO:0000256" key="7">
    <source>
        <dbReference type="SAM" id="MobiDB-lite"/>
    </source>
</evidence>
<accession>A0ABT3G3D3</accession>
<feature type="compositionally biased region" description="Acidic residues" evidence="7">
    <location>
        <begin position="85"/>
        <end position="95"/>
    </location>
</feature>
<keyword evidence="2 6" id="KW-0963">Cytoplasm</keyword>
<evidence type="ECO:0000256" key="3">
    <source>
        <dbReference type="ARBA" id="ARBA00022722"/>
    </source>
</evidence>
<dbReference type="GO" id="GO:0008855">
    <property type="term" value="F:exodeoxyribonuclease VII activity"/>
    <property type="evidence" value="ECO:0007669"/>
    <property type="project" value="UniProtKB-EC"/>
</dbReference>
<keyword evidence="4 6" id="KW-0378">Hydrolase</keyword>
<feature type="compositionally biased region" description="Low complexity" evidence="7">
    <location>
        <begin position="73"/>
        <end position="83"/>
    </location>
</feature>
<reference evidence="8" key="1">
    <citation type="submission" date="2022-10" db="EMBL/GenBank/DDBJ databases">
        <title>Luteolibacter sp. GHJ8, whole genome shotgun sequencing project.</title>
        <authorList>
            <person name="Zhao G."/>
            <person name="Shen L."/>
        </authorList>
    </citation>
    <scope>NUCLEOTIDE SEQUENCE</scope>
    <source>
        <strain evidence="8">GHJ8</strain>
    </source>
</reference>
<dbReference type="InterPro" id="IPR037004">
    <property type="entry name" value="Exonuc_VII_ssu_sf"/>
</dbReference>
<protein>
    <recommendedName>
        <fullName evidence="6">Exodeoxyribonuclease 7 small subunit</fullName>
        <ecNumber evidence="6">3.1.11.6</ecNumber>
    </recommendedName>
    <alternativeName>
        <fullName evidence="6">Exodeoxyribonuclease VII small subunit</fullName>
        <shortName evidence="6">Exonuclease VII small subunit</shortName>
    </alternativeName>
</protein>
<evidence type="ECO:0000256" key="4">
    <source>
        <dbReference type="ARBA" id="ARBA00022801"/>
    </source>
</evidence>